<comment type="subcellular location">
    <subcellularLocation>
        <location evidence="9">Mitochondrion</location>
    </subcellularLocation>
</comment>
<dbReference type="GO" id="GO:0005741">
    <property type="term" value="C:mitochondrial outer membrane"/>
    <property type="evidence" value="ECO:0007669"/>
    <property type="project" value="TreeGrafter"/>
</dbReference>
<name>A0A0G4HTB3_9ALVE</name>
<dbReference type="UniPathway" id="UPA00253">
    <property type="reaction ID" value="UER00328"/>
</dbReference>
<dbReference type="EMBL" id="CDMZ01003802">
    <property type="protein sequence ID" value="CEM47645.1"/>
    <property type="molecule type" value="Genomic_DNA"/>
</dbReference>
<dbReference type="GO" id="GO:0006569">
    <property type="term" value="P:L-tryptophan catabolic process"/>
    <property type="evidence" value="ECO:0007669"/>
    <property type="project" value="UniProtKB-UniRule"/>
</dbReference>
<dbReference type="InterPro" id="IPR002938">
    <property type="entry name" value="FAD-bd"/>
</dbReference>
<evidence type="ECO:0000256" key="3">
    <source>
        <dbReference type="ARBA" id="ARBA00022642"/>
    </source>
</evidence>
<accession>A0A0G4HTB3</accession>
<evidence type="ECO:0000256" key="7">
    <source>
        <dbReference type="ARBA" id="ARBA00023033"/>
    </source>
</evidence>
<evidence type="ECO:0000256" key="4">
    <source>
        <dbReference type="ARBA" id="ARBA00022827"/>
    </source>
</evidence>
<evidence type="ECO:0000256" key="1">
    <source>
        <dbReference type="ARBA" id="ARBA00001974"/>
    </source>
</evidence>
<dbReference type="Pfam" id="PF01494">
    <property type="entry name" value="FAD_binding_3"/>
    <property type="match status" value="2"/>
</dbReference>
<evidence type="ECO:0000259" key="11">
    <source>
        <dbReference type="Pfam" id="PF01494"/>
    </source>
</evidence>
<dbReference type="PhylomeDB" id="A0A0G4HTB3"/>
<dbReference type="GO" id="GO:0043420">
    <property type="term" value="P:anthranilate metabolic process"/>
    <property type="evidence" value="ECO:0007669"/>
    <property type="project" value="UniProtKB-UniRule"/>
</dbReference>
<gene>
    <name evidence="9" type="primary">KMO</name>
    <name evidence="12" type="ORF">Cvel_8447</name>
</gene>
<keyword evidence="10" id="KW-1133">Transmembrane helix</keyword>
<keyword evidence="9" id="KW-0496">Mitochondrion</keyword>
<comment type="catalytic activity">
    <reaction evidence="8 9">
        <text>L-kynurenine + NADPH + O2 + H(+) = 3-hydroxy-L-kynurenine + NADP(+) + H2O</text>
        <dbReference type="Rhea" id="RHEA:20545"/>
        <dbReference type="ChEBI" id="CHEBI:15377"/>
        <dbReference type="ChEBI" id="CHEBI:15378"/>
        <dbReference type="ChEBI" id="CHEBI:15379"/>
        <dbReference type="ChEBI" id="CHEBI:57783"/>
        <dbReference type="ChEBI" id="CHEBI:57959"/>
        <dbReference type="ChEBI" id="CHEBI:58125"/>
        <dbReference type="ChEBI" id="CHEBI:58349"/>
        <dbReference type="EC" id="1.14.13.9"/>
    </reaction>
</comment>
<dbReference type="GO" id="GO:0034354">
    <property type="term" value="P:'de novo' NAD+ biosynthetic process from L-tryptophan"/>
    <property type="evidence" value="ECO:0007669"/>
    <property type="project" value="UniProtKB-UniRule"/>
</dbReference>
<evidence type="ECO:0000256" key="2">
    <source>
        <dbReference type="ARBA" id="ARBA00022630"/>
    </source>
</evidence>
<keyword evidence="6 9" id="KW-0560">Oxidoreductase</keyword>
<dbReference type="PRINTS" id="PR00420">
    <property type="entry name" value="RNGMNOXGNASE"/>
</dbReference>
<keyword evidence="5 9" id="KW-0521">NADP</keyword>
<evidence type="ECO:0000256" key="10">
    <source>
        <dbReference type="SAM" id="Phobius"/>
    </source>
</evidence>
<evidence type="ECO:0000256" key="8">
    <source>
        <dbReference type="ARBA" id="ARBA00047818"/>
    </source>
</evidence>
<evidence type="ECO:0000256" key="9">
    <source>
        <dbReference type="HAMAP-Rule" id="MF_03018"/>
    </source>
</evidence>
<dbReference type="GO" id="GO:0070189">
    <property type="term" value="P:kynurenine metabolic process"/>
    <property type="evidence" value="ECO:0007669"/>
    <property type="project" value="TreeGrafter"/>
</dbReference>
<keyword evidence="4 9" id="KW-0274">FAD</keyword>
<keyword evidence="2 9" id="KW-0285">Flavoprotein</keyword>
<reference evidence="12" key="1">
    <citation type="submission" date="2014-11" db="EMBL/GenBank/DDBJ databases">
        <authorList>
            <person name="Otto D Thomas"/>
            <person name="Naeem Raeece"/>
        </authorList>
    </citation>
    <scope>NUCLEOTIDE SEQUENCE</scope>
</reference>
<keyword evidence="3 9" id="KW-0662">Pyridine nucleotide biosynthesis</keyword>
<comment type="cofactor">
    <cofactor evidence="1 9">
        <name>FAD</name>
        <dbReference type="ChEBI" id="CHEBI:57692"/>
    </cofactor>
</comment>
<comment type="pathway">
    <text evidence="9">Cofactor biosynthesis; NAD(+) biosynthesis; quinolinate from L-kynurenine: step 1/3.</text>
</comment>
<dbReference type="HAMAP" id="MF_01971">
    <property type="entry name" value="Kynurenine_monooxygenase"/>
    <property type="match status" value="1"/>
</dbReference>
<dbReference type="GO" id="GO:0004502">
    <property type="term" value="F:kynurenine 3-monooxygenase activity"/>
    <property type="evidence" value="ECO:0007669"/>
    <property type="project" value="UniProtKB-UniRule"/>
</dbReference>
<dbReference type="EC" id="1.14.13.9" evidence="9"/>
<sequence>MSTGEQTAVVIGGGPVGCLQAAVLAKQGFKVKLFEQRDDIRKASLYEGRSINFALSERGRNALRLIGHEEEVLKHGVPMYSRMIHKKETDGTTQLYAVPYGKGVQCIYSVSRRMINERLLSAAAAENNVEVFFRHKLLSLDAASGSCEFAPIEDESSGGTGRGGKAGGKEGGAARVEGGFVFGCDGFRSAVRNAMQRACRMNYSVEYIEHGYKELAILPVGEGPAHEGPSFCRNGTEAPKYKMAVHHLHIWPRGSFMLIALPNLDGSFTLTLFMPMDILESLDAGSDKEVIAFFEEHYPDALTLIGKDHLLSDFRQNPTAPLAMMKCEPFAYGKCCLMGDAAHSMVPFYGQGMNCGLEDVFVFSDLLRGEMRGKKMEEVASAFGKKRKPDADAIVQLSLENYVEMRAKVASMSFLLKKKVDGLLNALLPSVWIPQYTMVAFSRIPYSEVIRRRDRQDRLLQVSLDVGASLGLLMAAGLGVYAALRAAKRS</sequence>
<comment type="similarity">
    <text evidence="9">Belongs to the aromatic-ring hydroxylase family. KMO subfamily.</text>
</comment>
<dbReference type="PANTHER" id="PTHR46028:SF2">
    <property type="entry name" value="KYNURENINE 3-MONOOXYGENASE"/>
    <property type="match status" value="1"/>
</dbReference>
<dbReference type="InterPro" id="IPR027545">
    <property type="entry name" value="Kynurenine_monooxygenase"/>
</dbReference>
<organism evidence="12">
    <name type="scientific">Chromera velia CCMP2878</name>
    <dbReference type="NCBI Taxonomy" id="1169474"/>
    <lineage>
        <taxon>Eukaryota</taxon>
        <taxon>Sar</taxon>
        <taxon>Alveolata</taxon>
        <taxon>Colpodellida</taxon>
        <taxon>Chromeraceae</taxon>
        <taxon>Chromera</taxon>
    </lineage>
</organism>
<dbReference type="Gene3D" id="3.50.50.60">
    <property type="entry name" value="FAD/NAD(P)-binding domain"/>
    <property type="match status" value="1"/>
</dbReference>
<dbReference type="AlphaFoldDB" id="A0A0G4HTB3"/>
<dbReference type="SUPFAM" id="SSF51905">
    <property type="entry name" value="FAD/NAD(P)-binding domain"/>
    <property type="match status" value="1"/>
</dbReference>
<keyword evidence="7 9" id="KW-0503">Monooxygenase</keyword>
<dbReference type="PANTHER" id="PTHR46028">
    <property type="entry name" value="KYNURENINE 3-MONOOXYGENASE"/>
    <property type="match status" value="1"/>
</dbReference>
<evidence type="ECO:0000256" key="5">
    <source>
        <dbReference type="ARBA" id="ARBA00022857"/>
    </source>
</evidence>
<dbReference type="VEuPathDB" id="CryptoDB:Cvel_8447"/>
<evidence type="ECO:0000256" key="6">
    <source>
        <dbReference type="ARBA" id="ARBA00023002"/>
    </source>
</evidence>
<proteinExistence type="inferred from homology"/>
<comment type="function">
    <text evidence="9">Catalyzes the hydroxylation of L-kynurenine (L-Kyn) to form 3-hydroxy-L-kynurenine (L-3OHKyn). Required for synthesis of quinolinic acid.</text>
</comment>
<feature type="domain" description="FAD-binding" evidence="11">
    <location>
        <begin position="7"/>
        <end position="196"/>
    </location>
</feature>
<dbReference type="InterPro" id="IPR036188">
    <property type="entry name" value="FAD/NAD-bd_sf"/>
</dbReference>
<feature type="domain" description="FAD-binding" evidence="11">
    <location>
        <begin position="291"/>
        <end position="397"/>
    </location>
</feature>
<keyword evidence="10" id="KW-0472">Membrane</keyword>
<dbReference type="GO" id="GO:0019805">
    <property type="term" value="P:quinolinate biosynthetic process"/>
    <property type="evidence" value="ECO:0007669"/>
    <property type="project" value="UniProtKB-UniRule"/>
</dbReference>
<feature type="transmembrane region" description="Helical" evidence="10">
    <location>
        <begin position="462"/>
        <end position="484"/>
    </location>
</feature>
<protein>
    <recommendedName>
        <fullName evidence="9">Kynurenine 3-monooxygenase</fullName>
        <ecNumber evidence="9">1.14.13.9</ecNumber>
    </recommendedName>
    <alternativeName>
        <fullName evidence="9">Kynurenine 3-hydroxylase</fullName>
    </alternativeName>
</protein>
<keyword evidence="10" id="KW-0812">Transmembrane</keyword>
<dbReference type="GO" id="GO:0071949">
    <property type="term" value="F:FAD binding"/>
    <property type="evidence" value="ECO:0007669"/>
    <property type="project" value="InterPro"/>
</dbReference>
<evidence type="ECO:0000313" key="12">
    <source>
        <dbReference type="EMBL" id="CEM47645.1"/>
    </source>
</evidence>